<dbReference type="AlphaFoldDB" id="A0A6J5ZT22"/>
<organism evidence="1">
    <name type="scientific">freshwater metagenome</name>
    <dbReference type="NCBI Taxonomy" id="449393"/>
    <lineage>
        <taxon>unclassified sequences</taxon>
        <taxon>metagenomes</taxon>
        <taxon>ecological metagenomes</taxon>
    </lineage>
</organism>
<name>A0A6J5ZT22_9ZZZZ</name>
<accession>A0A6J5ZT22</accession>
<sequence>MVDDCDDYLVEHFRSPRDDVDVPASYRVVGAGADCD</sequence>
<gene>
    <name evidence="1" type="ORF">UFOPK3547_00940</name>
</gene>
<protein>
    <submittedName>
        <fullName evidence="1">Unannotated protein</fullName>
    </submittedName>
</protein>
<evidence type="ECO:0000313" key="1">
    <source>
        <dbReference type="EMBL" id="CAB4344476.1"/>
    </source>
</evidence>
<reference evidence="1" key="1">
    <citation type="submission" date="2020-05" db="EMBL/GenBank/DDBJ databases">
        <authorList>
            <person name="Chiriac C."/>
            <person name="Salcher M."/>
            <person name="Ghai R."/>
            <person name="Kavagutti S V."/>
        </authorList>
    </citation>
    <scope>NUCLEOTIDE SEQUENCE</scope>
</reference>
<dbReference type="EMBL" id="CAESAN010000070">
    <property type="protein sequence ID" value="CAB4344476.1"/>
    <property type="molecule type" value="Genomic_DNA"/>
</dbReference>
<proteinExistence type="predicted"/>